<dbReference type="KEGG" id="mgot:MgSA37_03404"/>
<dbReference type="EMBL" id="AP017313">
    <property type="protein sequence ID" value="BAU55223.1"/>
    <property type="molecule type" value="Genomic_DNA"/>
</dbReference>
<accession>A0A120MZ71</accession>
<proteinExistence type="predicted"/>
<reference evidence="1 2" key="1">
    <citation type="submission" date="2015-12" db="EMBL/GenBank/DDBJ databases">
        <title>Genome sequence of Mucilaginibacter gotjawali.</title>
        <authorList>
            <person name="Lee J.S."/>
            <person name="Lee K.C."/>
            <person name="Kim K.K."/>
            <person name="Lee B.W."/>
        </authorList>
    </citation>
    <scope>NUCLEOTIDE SEQUENCE [LARGE SCALE GENOMIC DNA]</scope>
    <source>
        <strain evidence="1 2">SA3-7</strain>
    </source>
</reference>
<name>A0A120MZ71_9SPHI</name>
<dbReference type="RefSeq" id="WP_096353457.1">
    <property type="nucleotide sequence ID" value="NZ_AP017313.1"/>
</dbReference>
<evidence type="ECO:0000313" key="1">
    <source>
        <dbReference type="EMBL" id="BAU55223.1"/>
    </source>
</evidence>
<evidence type="ECO:0000313" key="2">
    <source>
        <dbReference type="Proteomes" id="UP000218263"/>
    </source>
</evidence>
<sequence>MNLKTILFTILSLAALSLKAQNPDRVITDKHDTIHCKLSRGWMGVVKYKTDKGDPIKIELGNVREFYSENKKMWVRRVYITSSRIPCFVDVLVAGKLNLYEMSGKLAFYDGSLTYARVNPMSTSYVPPTKTQNFVAKTTDTAEVVMDDDISRGKNKELLDAKFVPIIQDNKDVYSRYQAEGHISFGELKKLVEMYNAGK</sequence>
<dbReference type="AlphaFoldDB" id="A0A120MZ71"/>
<protein>
    <submittedName>
        <fullName evidence="1">Uncharacterized protein</fullName>
    </submittedName>
</protein>
<dbReference type="Proteomes" id="UP000218263">
    <property type="component" value="Chromosome"/>
</dbReference>
<keyword evidence="2" id="KW-1185">Reference proteome</keyword>
<gene>
    <name evidence="1" type="ORF">MgSA37_03404</name>
</gene>
<organism evidence="1 2">
    <name type="scientific">Mucilaginibacter gotjawali</name>
    <dbReference type="NCBI Taxonomy" id="1550579"/>
    <lineage>
        <taxon>Bacteria</taxon>
        <taxon>Pseudomonadati</taxon>
        <taxon>Bacteroidota</taxon>
        <taxon>Sphingobacteriia</taxon>
        <taxon>Sphingobacteriales</taxon>
        <taxon>Sphingobacteriaceae</taxon>
        <taxon>Mucilaginibacter</taxon>
    </lineage>
</organism>